<dbReference type="Proteomes" id="UP001140091">
    <property type="component" value="Unassembled WGS sequence"/>
</dbReference>
<dbReference type="PANTHER" id="PTHR35596:SF1">
    <property type="entry name" value="MICROBIAL-TYPE PARG CATALYTIC DOMAIN-CONTAINING PROTEIN"/>
    <property type="match status" value="1"/>
</dbReference>
<evidence type="ECO:0000313" key="3">
    <source>
        <dbReference type="Proteomes" id="UP001140091"/>
    </source>
</evidence>
<evidence type="ECO:0000259" key="1">
    <source>
        <dbReference type="Pfam" id="PF10021"/>
    </source>
</evidence>
<feature type="non-terminal residue" evidence="2">
    <location>
        <position position="1"/>
    </location>
</feature>
<sequence length="306" mass="33639">MSNSFGPSRKSIAEDTLARTEAIIAEHSSEGAALDSTFISQQLPPLDQAKCPKNPPTKVEIFNSDSFTLARQIIAEDPSGTKGKTAVLNLASDIYRAGGWLKSFSTTQEEALCYSSTLYATLKPDYYPWPNVGEGSVSGVYSPGVVIFKDDLDNRCKDLELSDRQVVSVLTVAAPRHPALTTDRAGFEEPSVLEDMKGKVRLVYRMAAHRGQQYLVLGTFGEFNALPRDGVAKDIRLIGAMGCGVYGCPSRLVAELMRDILLEPEFDGWFRRVVFAVYSKSPYEPKPTNFEIFTEVFANVTVNTTV</sequence>
<keyword evidence="3" id="KW-1185">Reference proteome</keyword>
<comment type="caution">
    <text evidence="2">The sequence shown here is derived from an EMBL/GenBank/DDBJ whole genome shotgun (WGS) entry which is preliminary data.</text>
</comment>
<dbReference type="EMBL" id="JANBPK010001208">
    <property type="protein sequence ID" value="KAJ2924728.1"/>
    <property type="molecule type" value="Genomic_DNA"/>
</dbReference>
<protein>
    <recommendedName>
        <fullName evidence="1">Microbial-type PARG catalytic domain-containing protein</fullName>
    </recommendedName>
</protein>
<dbReference type="Pfam" id="PF10021">
    <property type="entry name" value="PARG_cat_microb"/>
    <property type="match status" value="1"/>
</dbReference>
<dbReference type="SUPFAM" id="SSF52949">
    <property type="entry name" value="Macro domain-like"/>
    <property type="match status" value="1"/>
</dbReference>
<reference evidence="2" key="1">
    <citation type="submission" date="2022-06" db="EMBL/GenBank/DDBJ databases">
        <title>Genome Sequence of Candolleomyces eurysporus.</title>
        <authorList>
            <person name="Buettner E."/>
        </authorList>
    </citation>
    <scope>NUCLEOTIDE SEQUENCE</scope>
    <source>
        <strain evidence="2">VTCC 930004</strain>
    </source>
</reference>
<gene>
    <name evidence="2" type="ORF">H1R20_g12382</name>
</gene>
<dbReference type="InterPro" id="IPR012664">
    <property type="entry name" value="CHP02452"/>
</dbReference>
<dbReference type="PIRSF" id="PIRSF014899">
    <property type="entry name" value="UCP014899"/>
    <property type="match status" value="1"/>
</dbReference>
<accession>A0A9W8MD36</accession>
<organism evidence="2 3">
    <name type="scientific">Candolleomyces eurysporus</name>
    <dbReference type="NCBI Taxonomy" id="2828524"/>
    <lineage>
        <taxon>Eukaryota</taxon>
        <taxon>Fungi</taxon>
        <taxon>Dikarya</taxon>
        <taxon>Basidiomycota</taxon>
        <taxon>Agaricomycotina</taxon>
        <taxon>Agaricomycetes</taxon>
        <taxon>Agaricomycetidae</taxon>
        <taxon>Agaricales</taxon>
        <taxon>Agaricineae</taxon>
        <taxon>Psathyrellaceae</taxon>
        <taxon>Candolleomyces</taxon>
    </lineage>
</organism>
<dbReference type="InterPro" id="IPR043472">
    <property type="entry name" value="Macro_dom-like"/>
</dbReference>
<dbReference type="NCBIfam" id="TIGR02452">
    <property type="entry name" value="TIGR02452 family protein"/>
    <property type="match status" value="1"/>
</dbReference>
<dbReference type="InterPro" id="IPR019261">
    <property type="entry name" value="PARG_cat_microbial"/>
</dbReference>
<dbReference type="Gene3D" id="3.40.220.10">
    <property type="entry name" value="Leucine Aminopeptidase, subunit E, domain 1"/>
    <property type="match status" value="2"/>
</dbReference>
<evidence type="ECO:0000313" key="2">
    <source>
        <dbReference type="EMBL" id="KAJ2924728.1"/>
    </source>
</evidence>
<proteinExistence type="predicted"/>
<dbReference type="PANTHER" id="PTHR35596">
    <property type="entry name" value="DUF2263 DOMAIN-CONTAINING PROTEIN"/>
    <property type="match status" value="1"/>
</dbReference>
<dbReference type="OrthoDB" id="9985428at2759"/>
<name>A0A9W8MD36_9AGAR</name>
<dbReference type="AlphaFoldDB" id="A0A9W8MD36"/>
<feature type="domain" description="Microbial-type PARG catalytic" evidence="1">
    <location>
        <begin position="52"/>
        <end position="150"/>
    </location>
</feature>